<protein>
    <submittedName>
        <fullName evidence="1">Uncharacterized protein</fullName>
    </submittedName>
</protein>
<reference evidence="1 2" key="1">
    <citation type="journal article" date="2021" name="Commun. Biol.">
        <title>Genomic insights into the host specific adaptation of the Pneumocystis genus.</title>
        <authorList>
            <person name="Cisse O.H."/>
            <person name="Ma L."/>
            <person name="Dekker J.P."/>
            <person name="Khil P.P."/>
            <person name="Youn J.-H."/>
            <person name="Brenchley J.M."/>
            <person name="Blair R."/>
            <person name="Pahar B."/>
            <person name="Chabe M."/>
            <person name="Van Rompay K.K.A."/>
            <person name="Keesler R."/>
            <person name="Sukura A."/>
            <person name="Hirsch V."/>
            <person name="Kutty G."/>
            <person name="Liu Y."/>
            <person name="Peng L."/>
            <person name="Chen J."/>
            <person name="Song J."/>
            <person name="Weissenbacher-Lang C."/>
            <person name="Xu J."/>
            <person name="Upham N.S."/>
            <person name="Stajich J.E."/>
            <person name="Cuomo C.A."/>
            <person name="Cushion M.T."/>
            <person name="Kovacs J.A."/>
        </authorList>
    </citation>
    <scope>NUCLEOTIDE SEQUENCE [LARGE SCALE GENOMIC DNA]</scope>
    <source>
        <strain evidence="1 2">RABM</strain>
    </source>
</reference>
<sequence>MKLQEKKEKTKNTFAQKSETESIRERSKRKRLFSKVFLNNPYNIQWPKVNEEDQKIILEKILNLFLSLSDHKNQDKISEKKDERKTIKNLKNTPITEEHKNEFDKSTFLENKMDKKTFMAKYMTLGINETTKRLEMYSKMGIPYSAPSYLKIPKKTDETCISMFENNKSMDILKVVLVCREDIHSNILYSHFPILCGIVNEVFSKIETLNCGSQSGIRLVTLPKGSEQQLSKAIGFKRLAAIGIMKNTPHSEEIIDYIFKKIPPVHIPWLTYPIKFQPTSITHTLYEQ</sequence>
<gene>
    <name evidence="1" type="ORF">PORY_000614</name>
</gene>
<keyword evidence="2" id="KW-1185">Reference proteome</keyword>
<evidence type="ECO:0000313" key="2">
    <source>
        <dbReference type="Proteomes" id="UP000768646"/>
    </source>
</evidence>
<comment type="caution">
    <text evidence="1">The sequence shown here is derived from an EMBL/GenBank/DDBJ whole genome shotgun (WGS) entry which is preliminary data.</text>
</comment>
<dbReference type="EMBL" id="JABTEG010000002">
    <property type="protein sequence ID" value="KAG4305704.1"/>
    <property type="molecule type" value="Genomic_DNA"/>
</dbReference>
<evidence type="ECO:0000313" key="1">
    <source>
        <dbReference type="EMBL" id="KAG4305704.1"/>
    </source>
</evidence>
<accession>A0ACB7CIP5</accession>
<name>A0ACB7CIP5_9ASCO</name>
<organism evidence="1 2">
    <name type="scientific">Pneumocystis oryctolagi</name>
    <dbReference type="NCBI Taxonomy" id="42067"/>
    <lineage>
        <taxon>Eukaryota</taxon>
        <taxon>Fungi</taxon>
        <taxon>Dikarya</taxon>
        <taxon>Ascomycota</taxon>
        <taxon>Taphrinomycotina</taxon>
        <taxon>Pneumocystomycetes</taxon>
        <taxon>Pneumocystaceae</taxon>
        <taxon>Pneumocystis</taxon>
    </lineage>
</organism>
<dbReference type="Proteomes" id="UP000768646">
    <property type="component" value="Unassembled WGS sequence"/>
</dbReference>
<proteinExistence type="predicted"/>